<name>A0A939LP18_9CELL</name>
<evidence type="ECO:0000313" key="1">
    <source>
        <dbReference type="EMBL" id="MBO1751716.1"/>
    </source>
</evidence>
<gene>
    <name evidence="1" type="ORF">J4G33_07870</name>
</gene>
<evidence type="ECO:0000313" key="2">
    <source>
        <dbReference type="Proteomes" id="UP000664209"/>
    </source>
</evidence>
<proteinExistence type="predicted"/>
<organism evidence="1 2">
    <name type="scientific">Actinotalea soli</name>
    <dbReference type="NCBI Taxonomy" id="2819234"/>
    <lineage>
        <taxon>Bacteria</taxon>
        <taxon>Bacillati</taxon>
        <taxon>Actinomycetota</taxon>
        <taxon>Actinomycetes</taxon>
        <taxon>Micrococcales</taxon>
        <taxon>Cellulomonadaceae</taxon>
        <taxon>Actinotalea</taxon>
    </lineage>
</organism>
<reference evidence="1" key="1">
    <citation type="submission" date="2021-03" db="EMBL/GenBank/DDBJ databases">
        <title>Actinotalea soli sp. nov., isolated from soil.</title>
        <authorList>
            <person name="Ping W."/>
            <person name="Zhang J."/>
        </authorList>
    </citation>
    <scope>NUCLEOTIDE SEQUENCE</scope>
    <source>
        <strain evidence="1">BY-33</strain>
    </source>
</reference>
<keyword evidence="2" id="KW-1185">Reference proteome</keyword>
<accession>A0A939LP18</accession>
<sequence length="70" mass="7940">MAHIEAVGPAFIEMGRRQLEEEWRGRLEVSQAIARQIAQHGPLDELEDRRGRPERAAAHRRLMAERGVAG</sequence>
<dbReference type="RefSeq" id="WP_208055388.1">
    <property type="nucleotide sequence ID" value="NZ_JAGEMK010000003.1"/>
</dbReference>
<dbReference type="Proteomes" id="UP000664209">
    <property type="component" value="Unassembled WGS sequence"/>
</dbReference>
<dbReference type="EMBL" id="JAGEMK010000003">
    <property type="protein sequence ID" value="MBO1751716.1"/>
    <property type="molecule type" value="Genomic_DNA"/>
</dbReference>
<protein>
    <submittedName>
        <fullName evidence="1">Uncharacterized protein</fullName>
    </submittedName>
</protein>
<dbReference type="AlphaFoldDB" id="A0A939LP18"/>
<comment type="caution">
    <text evidence="1">The sequence shown here is derived from an EMBL/GenBank/DDBJ whole genome shotgun (WGS) entry which is preliminary data.</text>
</comment>